<gene>
    <name evidence="1" type="ORF">SCOCK_30177</name>
</gene>
<keyword evidence="2" id="KW-1185">Reference proteome</keyword>
<organism evidence="1 2">
    <name type="scientific">Actinacidiphila cocklensis</name>
    <dbReference type="NCBI Taxonomy" id="887465"/>
    <lineage>
        <taxon>Bacteria</taxon>
        <taxon>Bacillati</taxon>
        <taxon>Actinomycetota</taxon>
        <taxon>Actinomycetes</taxon>
        <taxon>Kitasatosporales</taxon>
        <taxon>Streptomycetaceae</taxon>
        <taxon>Actinacidiphila</taxon>
    </lineage>
</organism>
<proteinExistence type="predicted"/>
<protein>
    <submittedName>
        <fullName evidence="1">Uncharacterized protein</fullName>
    </submittedName>
</protein>
<accession>A0A9W4DSU6</accession>
<dbReference type="EMBL" id="CAJSLV010000059">
    <property type="protein sequence ID" value="CAG6394944.1"/>
    <property type="molecule type" value="Genomic_DNA"/>
</dbReference>
<reference evidence="1" key="1">
    <citation type="submission" date="2021-05" db="EMBL/GenBank/DDBJ databases">
        <authorList>
            <person name="Arsene-Ploetze F."/>
        </authorList>
    </citation>
    <scope>NUCLEOTIDE SEQUENCE</scope>
    <source>
        <strain evidence="1">DSM 42138</strain>
    </source>
</reference>
<sequence length="248" mass="25849">MISEPELTGGPDEGGAEVISDADRAPRWGGARRPWVWGVGGVLLASAVWAGGLRAWSAEHGGPPDLHGYVLGDSPCAGSTLAPLTRALHASYSTAVTPAAARLGPVLDQIRCSLSVGAPDGAGGTASYDVFVTIDLHKRTDPRAEFEDQAQIDGSDLTPVKSVRKVTGLGDEAVAQTLSRLSEELKVLHGGAVFTLTLTGYTTDYVSDDTLGALHGGPRHVASDIGRFEPALVEAMRNVMKDQASPRS</sequence>
<evidence type="ECO:0000313" key="2">
    <source>
        <dbReference type="Proteomes" id="UP001152519"/>
    </source>
</evidence>
<dbReference type="AlphaFoldDB" id="A0A9W4DSU6"/>
<name>A0A9W4DSU6_9ACTN</name>
<comment type="caution">
    <text evidence="1">The sequence shown here is derived from an EMBL/GenBank/DDBJ whole genome shotgun (WGS) entry which is preliminary data.</text>
</comment>
<dbReference type="Proteomes" id="UP001152519">
    <property type="component" value="Unassembled WGS sequence"/>
</dbReference>
<dbReference type="RefSeq" id="WP_251491762.1">
    <property type="nucleotide sequence ID" value="NZ_CAJSLV010000059.1"/>
</dbReference>
<evidence type="ECO:0000313" key="1">
    <source>
        <dbReference type="EMBL" id="CAG6394944.1"/>
    </source>
</evidence>